<dbReference type="EMBL" id="JACCAE010000001">
    <property type="protein sequence ID" value="NYF98706.1"/>
    <property type="molecule type" value="Genomic_DNA"/>
</dbReference>
<feature type="domain" description="LytR/CpsA/Psr regulator C-terminal" evidence="3">
    <location>
        <begin position="176"/>
        <end position="263"/>
    </location>
</feature>
<protein>
    <recommendedName>
        <fullName evidence="3">LytR/CpsA/Psr regulator C-terminal domain-containing protein</fullName>
    </recommendedName>
</protein>
<dbReference type="AlphaFoldDB" id="A0A852VR63"/>
<accession>A0A852VR63</accession>
<proteinExistence type="predicted"/>
<dbReference type="Proteomes" id="UP000554054">
    <property type="component" value="Unassembled WGS sequence"/>
</dbReference>
<sequence>MSYRVVGFDELEGAAARHFRRQRRRRLILFVTLPGLVLGTATVAAAYSTGLLGMKETVACAPVSAEAPERESFKIKLLNSADTAGLASEVGRELELRDFKVASIGNADSSVYVEGPATIYFGDEGLENALLVQKQIPGSQLWNDARSGDSVQLVLGYGFEKLVGEPDPPLPAPSEIALNVYNTTWHVGLAADVSKTLEQREFTVKKTGNDPQMSFLEKEVGVIRFGPEGERAAKRLAEQVEDVQMQKDDRSGTTLDLVLGNKWDGLKPQTKVPQVEPYERPPETIQLPCESE</sequence>
<keyword evidence="2" id="KW-0812">Transmembrane</keyword>
<feature type="region of interest" description="Disordered" evidence="1">
    <location>
        <begin position="266"/>
        <end position="292"/>
    </location>
</feature>
<evidence type="ECO:0000313" key="5">
    <source>
        <dbReference type="Proteomes" id="UP000554054"/>
    </source>
</evidence>
<name>A0A852VR63_9MICO</name>
<keyword evidence="2" id="KW-1133">Transmembrane helix</keyword>
<dbReference type="InterPro" id="IPR050922">
    <property type="entry name" value="LytR/CpsA/Psr_CW_biosynth"/>
</dbReference>
<dbReference type="Gene3D" id="3.30.70.2390">
    <property type="match status" value="2"/>
</dbReference>
<dbReference type="PANTHER" id="PTHR33392:SF6">
    <property type="entry name" value="POLYISOPRENYL-TEICHOIC ACID--PEPTIDOGLYCAN TEICHOIC ACID TRANSFERASE TAGU"/>
    <property type="match status" value="1"/>
</dbReference>
<feature type="domain" description="LytR/CpsA/Psr regulator C-terminal" evidence="3">
    <location>
        <begin position="74"/>
        <end position="159"/>
    </location>
</feature>
<evidence type="ECO:0000256" key="1">
    <source>
        <dbReference type="SAM" id="MobiDB-lite"/>
    </source>
</evidence>
<organism evidence="4 5">
    <name type="scientific">Janibacter cremeus</name>
    <dbReference type="NCBI Taxonomy" id="1285192"/>
    <lineage>
        <taxon>Bacteria</taxon>
        <taxon>Bacillati</taxon>
        <taxon>Actinomycetota</taxon>
        <taxon>Actinomycetes</taxon>
        <taxon>Micrococcales</taxon>
        <taxon>Intrasporangiaceae</taxon>
        <taxon>Janibacter</taxon>
    </lineage>
</organism>
<dbReference type="PANTHER" id="PTHR33392">
    <property type="entry name" value="POLYISOPRENYL-TEICHOIC ACID--PEPTIDOGLYCAN TEICHOIC ACID TRANSFERASE TAGU"/>
    <property type="match status" value="1"/>
</dbReference>
<keyword evidence="2" id="KW-0472">Membrane</keyword>
<gene>
    <name evidence="4" type="ORF">BJY20_002098</name>
</gene>
<comment type="caution">
    <text evidence="4">The sequence shown here is derived from an EMBL/GenBank/DDBJ whole genome shotgun (WGS) entry which is preliminary data.</text>
</comment>
<evidence type="ECO:0000313" key="4">
    <source>
        <dbReference type="EMBL" id="NYF98706.1"/>
    </source>
</evidence>
<reference evidence="4 5" key="1">
    <citation type="submission" date="2020-07" db="EMBL/GenBank/DDBJ databases">
        <title>Sequencing the genomes of 1000 actinobacteria strains.</title>
        <authorList>
            <person name="Klenk H.-P."/>
        </authorList>
    </citation>
    <scope>NUCLEOTIDE SEQUENCE [LARGE SCALE GENOMIC DNA]</scope>
    <source>
        <strain evidence="4 5">DSM 26154</strain>
    </source>
</reference>
<evidence type="ECO:0000256" key="2">
    <source>
        <dbReference type="SAM" id="Phobius"/>
    </source>
</evidence>
<dbReference type="Pfam" id="PF13399">
    <property type="entry name" value="LytR_C"/>
    <property type="match status" value="2"/>
</dbReference>
<dbReference type="InterPro" id="IPR027381">
    <property type="entry name" value="LytR/CpsA/Psr_C"/>
</dbReference>
<evidence type="ECO:0000259" key="3">
    <source>
        <dbReference type="Pfam" id="PF13399"/>
    </source>
</evidence>
<keyword evidence="5" id="KW-1185">Reference proteome</keyword>
<dbReference type="RefSeq" id="WP_185991483.1">
    <property type="nucleotide sequence ID" value="NZ_JACCAE010000001.1"/>
</dbReference>
<feature type="transmembrane region" description="Helical" evidence="2">
    <location>
        <begin position="27"/>
        <end position="47"/>
    </location>
</feature>